<evidence type="ECO:0000313" key="2">
    <source>
        <dbReference type="Proteomes" id="UP000586827"/>
    </source>
</evidence>
<evidence type="ECO:0000313" key="1">
    <source>
        <dbReference type="EMBL" id="NNH73786.1"/>
    </source>
</evidence>
<comment type="caution">
    <text evidence="1">The sequence shown here is derived from an EMBL/GenBank/DDBJ whole genome shotgun (WGS) entry which is preliminary data.</text>
</comment>
<dbReference type="EMBL" id="JABELX010000011">
    <property type="protein sequence ID" value="NNH73786.1"/>
    <property type="molecule type" value="Genomic_DNA"/>
</dbReference>
<dbReference type="AlphaFoldDB" id="A0A849C7N2"/>
<keyword evidence="2" id="KW-1185">Reference proteome</keyword>
<sequence length="233" mass="25031">MSVYQNPQGSTVVVHREGSLLHVTLSRQSDDPPISEASWSAQLAAAARRELGRPARRISSGGALTRDCTDARRERRTATYTIDSAFTVADRGDEVRVTVSGPLTADGARALTARLPLDYVVRRHRGGWWIARDDRVPHKLSVGAKVVVALPPRCELAEHFGHGVLAATRITVCGSMVPFLTVAHACTAHTPTPEEIVAHNRAHGETVDSIEITDLPSGSALESWTPEPAAATP</sequence>
<name>A0A849C7N2_9NOCA</name>
<accession>A0A849C7N2</accession>
<organism evidence="1 2">
    <name type="scientific">Nocardia uniformis</name>
    <dbReference type="NCBI Taxonomy" id="53432"/>
    <lineage>
        <taxon>Bacteria</taxon>
        <taxon>Bacillati</taxon>
        <taxon>Actinomycetota</taxon>
        <taxon>Actinomycetes</taxon>
        <taxon>Mycobacteriales</taxon>
        <taxon>Nocardiaceae</taxon>
        <taxon>Nocardia</taxon>
    </lineage>
</organism>
<proteinExistence type="predicted"/>
<gene>
    <name evidence="1" type="ORF">HLB23_28695</name>
</gene>
<protein>
    <submittedName>
        <fullName evidence="1">Uncharacterized protein</fullName>
    </submittedName>
</protein>
<reference evidence="1 2" key="1">
    <citation type="submission" date="2020-05" db="EMBL/GenBank/DDBJ databases">
        <title>MicrobeNet Type strains.</title>
        <authorList>
            <person name="Nicholson A.C."/>
        </authorList>
    </citation>
    <scope>NUCLEOTIDE SEQUENCE [LARGE SCALE GENOMIC DNA]</scope>
    <source>
        <strain evidence="1 2">JCM 3224</strain>
    </source>
</reference>
<dbReference type="Proteomes" id="UP000586827">
    <property type="component" value="Unassembled WGS sequence"/>
</dbReference>
<dbReference type="RefSeq" id="WP_157552296.1">
    <property type="nucleotide sequence ID" value="NZ_JABELX010000011.1"/>
</dbReference>